<feature type="region of interest" description="Disordered" evidence="1">
    <location>
        <begin position="97"/>
        <end position="121"/>
    </location>
</feature>
<feature type="compositionally biased region" description="Acidic residues" evidence="1">
    <location>
        <begin position="101"/>
        <end position="121"/>
    </location>
</feature>
<reference evidence="2" key="1">
    <citation type="submission" date="2023-06" db="EMBL/GenBank/DDBJ databases">
        <authorList>
            <consortium name="Lawrence Berkeley National Laboratory"/>
            <person name="Ahrendt S."/>
            <person name="Sahu N."/>
            <person name="Indic B."/>
            <person name="Wong-Bajracharya J."/>
            <person name="Merenyi Z."/>
            <person name="Ke H.-M."/>
            <person name="Monk M."/>
            <person name="Kocsube S."/>
            <person name="Drula E."/>
            <person name="Lipzen A."/>
            <person name="Balint B."/>
            <person name="Henrissat B."/>
            <person name="Andreopoulos B."/>
            <person name="Martin F.M."/>
            <person name="Harder C.B."/>
            <person name="Rigling D."/>
            <person name="Ford K.L."/>
            <person name="Foster G.D."/>
            <person name="Pangilinan J."/>
            <person name="Papanicolaou A."/>
            <person name="Barry K."/>
            <person name="LaButti K."/>
            <person name="Viragh M."/>
            <person name="Koriabine M."/>
            <person name="Yan M."/>
            <person name="Riley R."/>
            <person name="Champramary S."/>
            <person name="Plett K.L."/>
            <person name="Tsai I.J."/>
            <person name="Slot J."/>
            <person name="Sipos G."/>
            <person name="Plett J."/>
            <person name="Nagy L.G."/>
            <person name="Grigoriev I.V."/>
        </authorList>
    </citation>
    <scope>NUCLEOTIDE SEQUENCE</scope>
    <source>
        <strain evidence="2">HWK02</strain>
    </source>
</reference>
<dbReference type="Gene3D" id="3.30.40.10">
    <property type="entry name" value="Zinc/RING finger domain, C3HC4 (zinc finger)"/>
    <property type="match status" value="1"/>
</dbReference>
<gene>
    <name evidence="2" type="ORF">EDD18DRAFT_1110714</name>
</gene>
<dbReference type="InterPro" id="IPR013083">
    <property type="entry name" value="Znf_RING/FYVE/PHD"/>
</dbReference>
<dbReference type="Proteomes" id="UP001175228">
    <property type="component" value="Unassembled WGS sequence"/>
</dbReference>
<proteinExistence type="predicted"/>
<evidence type="ECO:0000313" key="3">
    <source>
        <dbReference type="Proteomes" id="UP001175228"/>
    </source>
</evidence>
<name>A0AA39PM43_9AGAR</name>
<dbReference type="SUPFAM" id="SSF57850">
    <property type="entry name" value="RING/U-box"/>
    <property type="match status" value="1"/>
</dbReference>
<dbReference type="EMBL" id="JAUEPU010000043">
    <property type="protein sequence ID" value="KAK0486850.1"/>
    <property type="molecule type" value="Genomic_DNA"/>
</dbReference>
<evidence type="ECO:0000256" key="1">
    <source>
        <dbReference type="SAM" id="MobiDB-lite"/>
    </source>
</evidence>
<dbReference type="AlphaFoldDB" id="A0AA39PM43"/>
<organism evidence="2 3">
    <name type="scientific">Armillaria luteobubalina</name>
    <dbReference type="NCBI Taxonomy" id="153913"/>
    <lineage>
        <taxon>Eukaryota</taxon>
        <taxon>Fungi</taxon>
        <taxon>Dikarya</taxon>
        <taxon>Basidiomycota</taxon>
        <taxon>Agaricomycotina</taxon>
        <taxon>Agaricomycetes</taxon>
        <taxon>Agaricomycetidae</taxon>
        <taxon>Agaricales</taxon>
        <taxon>Marasmiineae</taxon>
        <taxon>Physalacriaceae</taxon>
        <taxon>Armillaria</taxon>
    </lineage>
</organism>
<keyword evidence="3" id="KW-1185">Reference proteome</keyword>
<sequence length="228" mass="25519">MDRHQQVDELIDSLAVLNKNTVPLQDSCPICLIPFTDFFDDGGDYPTPDCGVTKLDGCGHIFCRKDALAEGHDSLIEWIRTSHGSCPTCRHVFLDIRPPSESDDESSDGGEYIPNDDDDDEAFYGEAEFEEFIEVGEDLIDIDPDDYSPVDEMDLDMYRTWQMQEQNDFEGSWGLTDAESDSPSEGDMSWNESDRDSSMVGEDNVTVNEAGNEADDAISDLTRDVDDK</sequence>
<evidence type="ECO:0008006" key="4">
    <source>
        <dbReference type="Google" id="ProtNLM"/>
    </source>
</evidence>
<feature type="region of interest" description="Disordered" evidence="1">
    <location>
        <begin position="168"/>
        <end position="228"/>
    </location>
</feature>
<comment type="caution">
    <text evidence="2">The sequence shown here is derived from an EMBL/GenBank/DDBJ whole genome shotgun (WGS) entry which is preliminary data.</text>
</comment>
<accession>A0AA39PM43</accession>
<evidence type="ECO:0000313" key="2">
    <source>
        <dbReference type="EMBL" id="KAK0486850.1"/>
    </source>
</evidence>
<protein>
    <recommendedName>
        <fullName evidence="4">RING-type domain-containing protein</fullName>
    </recommendedName>
</protein>